<evidence type="ECO:0000313" key="2">
    <source>
        <dbReference type="EMBL" id="SCB15590.1"/>
    </source>
</evidence>
<gene>
    <name evidence="2" type="ORF">GA0061103_2318</name>
</gene>
<dbReference type="Proteomes" id="UP000199101">
    <property type="component" value="Unassembled WGS sequence"/>
</dbReference>
<organism evidence="2 3">
    <name type="scientific">Rhizobium multihospitium</name>
    <dbReference type="NCBI Taxonomy" id="410764"/>
    <lineage>
        <taxon>Bacteria</taxon>
        <taxon>Pseudomonadati</taxon>
        <taxon>Pseudomonadota</taxon>
        <taxon>Alphaproteobacteria</taxon>
        <taxon>Hyphomicrobiales</taxon>
        <taxon>Rhizobiaceae</taxon>
        <taxon>Rhizobium/Agrobacterium group</taxon>
        <taxon>Rhizobium</taxon>
    </lineage>
</organism>
<name>A0A1C3UJC0_9HYPH</name>
<feature type="signal peptide" evidence="1">
    <location>
        <begin position="1"/>
        <end position="19"/>
    </location>
</feature>
<protein>
    <submittedName>
        <fullName evidence="2">Uncharacterized protein</fullName>
    </submittedName>
</protein>
<sequence length="159" mass="17820">MYRFSTIFAACVFATSVVAADFKLYENGRFGYVIDLPADFKTVQTPDNGDGIGLESADGTAKLSVWGNYLTEGGFNRESDLRKKFETEDGWKFTYEKRGASWASFSGTKGDRVIYMRQIALCDDAMGNFTLEYPTAQQKQFGPLVDRMVKTLKAPKHCD</sequence>
<dbReference type="OrthoDB" id="996425at2"/>
<dbReference type="STRING" id="410764.GA0061103_2318"/>
<accession>A0A1C3UJC0</accession>
<evidence type="ECO:0000256" key="1">
    <source>
        <dbReference type="SAM" id="SignalP"/>
    </source>
</evidence>
<keyword evidence="3" id="KW-1185">Reference proteome</keyword>
<dbReference type="AlphaFoldDB" id="A0A1C3UJC0"/>
<keyword evidence="1" id="KW-0732">Signal</keyword>
<feature type="chain" id="PRO_5008683290" evidence="1">
    <location>
        <begin position="20"/>
        <end position="159"/>
    </location>
</feature>
<dbReference type="RefSeq" id="WP_092708196.1">
    <property type="nucleotide sequence ID" value="NZ_FMAG01000001.1"/>
</dbReference>
<proteinExistence type="predicted"/>
<reference evidence="3" key="1">
    <citation type="submission" date="2016-08" db="EMBL/GenBank/DDBJ databases">
        <authorList>
            <person name="Varghese N."/>
            <person name="Submissions Spin"/>
        </authorList>
    </citation>
    <scope>NUCLEOTIDE SEQUENCE [LARGE SCALE GENOMIC DNA]</scope>
    <source>
        <strain evidence="3">HAMBI 2975</strain>
    </source>
</reference>
<evidence type="ECO:0000313" key="3">
    <source>
        <dbReference type="Proteomes" id="UP000199101"/>
    </source>
</evidence>
<dbReference type="EMBL" id="FMAG01000001">
    <property type="protein sequence ID" value="SCB15590.1"/>
    <property type="molecule type" value="Genomic_DNA"/>
</dbReference>